<dbReference type="InterPro" id="IPR051394">
    <property type="entry name" value="Glutamate_Synthase"/>
</dbReference>
<dbReference type="Gene3D" id="2.160.20.60">
    <property type="entry name" value="Glutamate synthase, alpha subunit, C-terminal domain"/>
    <property type="match status" value="1"/>
</dbReference>
<dbReference type="InterPro" id="IPR036188">
    <property type="entry name" value="FAD/NAD-bd_sf"/>
</dbReference>
<dbReference type="InterPro" id="IPR017900">
    <property type="entry name" value="4Fe4S_Fe_S_CS"/>
</dbReference>
<feature type="domain" description="4Fe-4S ferredoxin-type" evidence="4">
    <location>
        <begin position="744"/>
        <end position="773"/>
    </location>
</feature>
<dbReference type="EMBL" id="CP061799">
    <property type="protein sequence ID" value="QTA83642.1"/>
    <property type="molecule type" value="Genomic_DNA"/>
</dbReference>
<dbReference type="SUPFAM" id="SSF46548">
    <property type="entry name" value="alpha-helical ferredoxin"/>
    <property type="match status" value="1"/>
</dbReference>
<evidence type="ECO:0000256" key="2">
    <source>
        <dbReference type="ARBA" id="ARBA00023004"/>
    </source>
</evidence>
<name>A0A975BE01_9BACT</name>
<dbReference type="Pfam" id="PF12838">
    <property type="entry name" value="Fer4_7"/>
    <property type="match status" value="1"/>
</dbReference>
<evidence type="ECO:0000256" key="3">
    <source>
        <dbReference type="ARBA" id="ARBA00023014"/>
    </source>
</evidence>
<dbReference type="InterPro" id="IPR023753">
    <property type="entry name" value="FAD/NAD-binding_dom"/>
</dbReference>
<dbReference type="RefSeq" id="WP_207689453.1">
    <property type="nucleotide sequence ID" value="NZ_CP061799.1"/>
</dbReference>
<gene>
    <name evidence="5" type="ORF">dnl_60550</name>
</gene>
<dbReference type="PANTHER" id="PTHR43100:SF2">
    <property type="entry name" value="BNAA03G19380D PROTEIN"/>
    <property type="match status" value="1"/>
</dbReference>
<dbReference type="Gene3D" id="3.50.50.60">
    <property type="entry name" value="FAD/NAD(P)-binding domain"/>
    <property type="match status" value="2"/>
</dbReference>
<dbReference type="KEGG" id="dli:dnl_60550"/>
<dbReference type="PROSITE" id="PS51379">
    <property type="entry name" value="4FE4S_FER_2"/>
    <property type="match status" value="2"/>
</dbReference>
<dbReference type="InterPro" id="IPR036485">
    <property type="entry name" value="Glu_synth_asu_C_sf"/>
</dbReference>
<reference evidence="5" key="1">
    <citation type="journal article" date="2021" name="Microb. Physiol.">
        <title>Proteogenomic Insights into the Physiology of Marine, Sulfate-Reducing, Filamentous Desulfonema limicola and Desulfonema magnum.</title>
        <authorList>
            <person name="Schnaars V."/>
            <person name="Wohlbrand L."/>
            <person name="Scheve S."/>
            <person name="Hinrichs C."/>
            <person name="Reinhardt R."/>
            <person name="Rabus R."/>
        </authorList>
    </citation>
    <scope>NUCLEOTIDE SEQUENCE</scope>
    <source>
        <strain evidence="5">5ac10</strain>
    </source>
</reference>
<dbReference type="Gene3D" id="1.10.1060.10">
    <property type="entry name" value="Alpha-helical ferredoxin"/>
    <property type="match status" value="1"/>
</dbReference>
<dbReference type="GO" id="GO:0051536">
    <property type="term" value="F:iron-sulfur cluster binding"/>
    <property type="evidence" value="ECO:0007669"/>
    <property type="project" value="UniProtKB-KW"/>
</dbReference>
<proteinExistence type="predicted"/>
<dbReference type="Pfam" id="PF14691">
    <property type="entry name" value="Fer4_20"/>
    <property type="match status" value="1"/>
</dbReference>
<evidence type="ECO:0000313" key="5">
    <source>
        <dbReference type="EMBL" id="QTA83642.1"/>
    </source>
</evidence>
<sequence>MNRSQFHKISGKKDGVRIESRVLEEQIQDLVAHGRRYIEVDAFGQHGIGGRLWKAGNETVHIRIEGTCGQRTGSLGFPNTFIEIKGPASDDVGWLNAGAQIIVHGNASNGACNAMAQGKVYIAGNIGARGMTMTKQNPRFEPPELWVLGSAGDYFAEFMAGGTVVVCGYNPQDTDNILGYRPMVGMVGGRVFFRGPHKGFSQNDAKLVPILDQDWKWLVQNLKIYLEHIHKTEILEDLTDREQWQLITARTPQERLSSQSRSMSSFHQHVWDKELGKGSMIGDLTSLDRSIIPLVPTGNLRRFVPVWENKKYLAPCEASCPTGIPVQERWKLIREGRVDEAVDLALAYTPFPATVCGYLCPNLCMDACTRQSALMAPVDVTQLGKASLNAKTPALPALSGKKIAVIGGGSAGISTAWQLRQKGHEAVIYDTSKSLGGKITSVIPESRIPSQVLNKEIERVRKVLPHVHLQQPLKKEDMEKLREDFDFIVIAAGAQKPRILPVPGREKMIPSLDFLKKAKLNKIKPGRKVVIIGAGNVGCDVASEAYRLGAEEVTLIDVQEPASFGREREHAEAAGAKFLWPVFTQEIKDQGVKLTNGDILPADTVIISIGDVPDIDFLPDNIRIERGYVVVNEYYQTTDAKIFAVGDIVKPGLLTNAIGAGRKAAQTIIDILEGKRPSGASRRMIDYKRVSLEYFDPRITNFEDMDSCSLQCSSCGGCRDCSLCVTVCPQAAISRQEVLDSTGYEYVVDENKCIGCGFCAGACPCGIWNLMENEPLD</sequence>
<dbReference type="InterPro" id="IPR009051">
    <property type="entry name" value="Helical_ferredxn"/>
</dbReference>
<keyword evidence="1" id="KW-0479">Metal-binding</keyword>
<evidence type="ECO:0000313" key="6">
    <source>
        <dbReference type="Proteomes" id="UP000663720"/>
    </source>
</evidence>
<evidence type="ECO:0000259" key="4">
    <source>
        <dbReference type="PROSITE" id="PS51379"/>
    </source>
</evidence>
<dbReference type="Gene3D" id="3.30.70.20">
    <property type="match status" value="1"/>
</dbReference>
<feature type="domain" description="4Fe-4S ferredoxin-type" evidence="4">
    <location>
        <begin position="718"/>
        <end position="738"/>
    </location>
</feature>
<dbReference type="InterPro" id="IPR002489">
    <property type="entry name" value="Glu_synth_asu_C"/>
</dbReference>
<keyword evidence="2" id="KW-0408">Iron</keyword>
<evidence type="ECO:0000256" key="1">
    <source>
        <dbReference type="ARBA" id="ARBA00022723"/>
    </source>
</evidence>
<dbReference type="SUPFAM" id="SSF69336">
    <property type="entry name" value="Alpha subunit of glutamate synthase, C-terminal domain"/>
    <property type="match status" value="1"/>
</dbReference>
<keyword evidence="3" id="KW-0411">Iron-sulfur</keyword>
<dbReference type="PRINTS" id="PR00368">
    <property type="entry name" value="FADPNR"/>
</dbReference>
<dbReference type="InterPro" id="IPR017896">
    <property type="entry name" value="4Fe4S_Fe-S-bd"/>
</dbReference>
<dbReference type="Pfam" id="PF07992">
    <property type="entry name" value="Pyr_redox_2"/>
    <property type="match status" value="1"/>
</dbReference>
<dbReference type="GO" id="GO:0046872">
    <property type="term" value="F:metal ion binding"/>
    <property type="evidence" value="ECO:0007669"/>
    <property type="project" value="UniProtKB-KW"/>
</dbReference>
<organism evidence="5 6">
    <name type="scientific">Desulfonema limicola</name>
    <dbReference type="NCBI Taxonomy" id="45656"/>
    <lineage>
        <taxon>Bacteria</taxon>
        <taxon>Pseudomonadati</taxon>
        <taxon>Thermodesulfobacteriota</taxon>
        <taxon>Desulfobacteria</taxon>
        <taxon>Desulfobacterales</taxon>
        <taxon>Desulfococcaceae</taxon>
        <taxon>Desulfonema</taxon>
    </lineage>
</organism>
<dbReference type="AlphaFoldDB" id="A0A975BE01"/>
<dbReference type="SUPFAM" id="SSF51905">
    <property type="entry name" value="FAD/NAD(P)-binding domain"/>
    <property type="match status" value="1"/>
</dbReference>
<dbReference type="PANTHER" id="PTHR43100">
    <property type="entry name" value="GLUTAMATE SYNTHASE [NADPH] SMALL CHAIN"/>
    <property type="match status" value="1"/>
</dbReference>
<dbReference type="Proteomes" id="UP000663720">
    <property type="component" value="Chromosome"/>
</dbReference>
<keyword evidence="6" id="KW-1185">Reference proteome</keyword>
<dbReference type="InterPro" id="IPR028261">
    <property type="entry name" value="DPD_II"/>
</dbReference>
<protein>
    <submittedName>
        <fullName evidence="5">Pyridine nucleotide-disulfide oxidoreductase</fullName>
    </submittedName>
</protein>
<dbReference type="PROSITE" id="PS00198">
    <property type="entry name" value="4FE4S_FER_1"/>
    <property type="match status" value="1"/>
</dbReference>
<dbReference type="Pfam" id="PF01493">
    <property type="entry name" value="GXGXG"/>
    <property type="match status" value="1"/>
</dbReference>
<dbReference type="GO" id="GO:0016491">
    <property type="term" value="F:oxidoreductase activity"/>
    <property type="evidence" value="ECO:0007669"/>
    <property type="project" value="InterPro"/>
</dbReference>
<accession>A0A975BE01</accession>